<dbReference type="Proteomes" id="UP000320762">
    <property type="component" value="Unassembled WGS sequence"/>
</dbReference>
<dbReference type="EMBL" id="VDMD01000001">
    <property type="protein sequence ID" value="TRM69359.1"/>
    <property type="molecule type" value="Genomic_DNA"/>
</dbReference>
<sequence length="103" mass="11728">MKMRSTGPESVRMPLQFTQLVTGARLRQRSRQILRVKTHRVRDAIRGVTVMKEDIRYVDEVMLALRVRVAFVATAQAPGISSESRTIQGYLMTLDTQGRGRQP</sequence>
<protein>
    <submittedName>
        <fullName evidence="1">Uncharacterized protein</fullName>
    </submittedName>
</protein>
<gene>
    <name evidence="1" type="ORF">BD626DRAFT_10642</name>
</gene>
<name>A0A550CX48_9AGAR</name>
<accession>A0A550CX48</accession>
<dbReference type="AlphaFoldDB" id="A0A550CX48"/>
<reference evidence="1 2" key="1">
    <citation type="journal article" date="2019" name="New Phytol.">
        <title>Comparative genomics reveals unique wood-decay strategies and fruiting body development in the Schizophyllaceae.</title>
        <authorList>
            <person name="Almasi E."/>
            <person name="Sahu N."/>
            <person name="Krizsan K."/>
            <person name="Balint B."/>
            <person name="Kovacs G.M."/>
            <person name="Kiss B."/>
            <person name="Cseklye J."/>
            <person name="Drula E."/>
            <person name="Henrissat B."/>
            <person name="Nagy I."/>
            <person name="Chovatia M."/>
            <person name="Adam C."/>
            <person name="LaButti K."/>
            <person name="Lipzen A."/>
            <person name="Riley R."/>
            <person name="Grigoriev I.V."/>
            <person name="Nagy L.G."/>
        </authorList>
    </citation>
    <scope>NUCLEOTIDE SEQUENCE [LARGE SCALE GENOMIC DNA]</scope>
    <source>
        <strain evidence="1 2">NL-1724</strain>
    </source>
</reference>
<comment type="caution">
    <text evidence="1">The sequence shown here is derived from an EMBL/GenBank/DDBJ whole genome shotgun (WGS) entry which is preliminary data.</text>
</comment>
<proteinExistence type="predicted"/>
<evidence type="ECO:0000313" key="2">
    <source>
        <dbReference type="Proteomes" id="UP000320762"/>
    </source>
</evidence>
<organism evidence="1 2">
    <name type="scientific">Schizophyllum amplum</name>
    <dbReference type="NCBI Taxonomy" id="97359"/>
    <lineage>
        <taxon>Eukaryota</taxon>
        <taxon>Fungi</taxon>
        <taxon>Dikarya</taxon>
        <taxon>Basidiomycota</taxon>
        <taxon>Agaricomycotina</taxon>
        <taxon>Agaricomycetes</taxon>
        <taxon>Agaricomycetidae</taxon>
        <taxon>Agaricales</taxon>
        <taxon>Schizophyllaceae</taxon>
        <taxon>Schizophyllum</taxon>
    </lineage>
</organism>
<evidence type="ECO:0000313" key="1">
    <source>
        <dbReference type="EMBL" id="TRM69359.1"/>
    </source>
</evidence>
<keyword evidence="2" id="KW-1185">Reference proteome</keyword>